<accession>U2KSE4</accession>
<evidence type="ECO:0000313" key="1">
    <source>
        <dbReference type="EMBL" id="ERJ95202.1"/>
    </source>
</evidence>
<evidence type="ECO:0000313" key="2">
    <source>
        <dbReference type="Proteomes" id="UP000016662"/>
    </source>
</evidence>
<protein>
    <submittedName>
        <fullName evidence="1">Uncharacterized protein</fullName>
    </submittedName>
</protein>
<feature type="non-terminal residue" evidence="1">
    <location>
        <position position="56"/>
    </location>
</feature>
<comment type="caution">
    <text evidence="1">The sequence shown here is derived from an EMBL/GenBank/DDBJ whole genome shotgun (WGS) entry which is preliminary data.</text>
</comment>
<dbReference type="AlphaFoldDB" id="U2KSE4"/>
<gene>
    <name evidence="1" type="ORF">RUMCAL_01672</name>
</gene>
<dbReference type="HOGENOM" id="CLU_3019217_0_0_9"/>
<sequence length="56" mass="6706">MLFILSRGFCSFHLPDTKKVHSAKAQQNARKSFIQFVQNHKNPNEFLRQYRTKIVR</sequence>
<dbReference type="Proteomes" id="UP000016662">
    <property type="component" value="Unassembled WGS sequence"/>
</dbReference>
<reference evidence="1 2" key="1">
    <citation type="submission" date="2013-07" db="EMBL/GenBank/DDBJ databases">
        <authorList>
            <person name="Weinstock G."/>
            <person name="Sodergren E."/>
            <person name="Wylie T."/>
            <person name="Fulton L."/>
            <person name="Fulton R."/>
            <person name="Fronick C."/>
            <person name="O'Laughlin M."/>
            <person name="Godfrey J."/>
            <person name="Miner T."/>
            <person name="Herter B."/>
            <person name="Appelbaum E."/>
            <person name="Cordes M."/>
            <person name="Lek S."/>
            <person name="Wollam A."/>
            <person name="Pepin K.H."/>
            <person name="Palsikar V.B."/>
            <person name="Mitreva M."/>
            <person name="Wilson R.K."/>
        </authorList>
    </citation>
    <scope>NUCLEOTIDE SEQUENCE [LARGE SCALE GENOMIC DNA]</scope>
    <source>
        <strain evidence="1 2">ATCC 27760</strain>
    </source>
</reference>
<keyword evidence="2" id="KW-1185">Reference proteome</keyword>
<dbReference type="STRING" id="411473.RUMCAL_01672"/>
<dbReference type="EMBL" id="AWVF01000212">
    <property type="protein sequence ID" value="ERJ95202.1"/>
    <property type="molecule type" value="Genomic_DNA"/>
</dbReference>
<name>U2KSE4_9FIRM</name>
<proteinExistence type="predicted"/>
<organism evidence="1 2">
    <name type="scientific">Ruminococcus callidus ATCC 27760</name>
    <dbReference type="NCBI Taxonomy" id="411473"/>
    <lineage>
        <taxon>Bacteria</taxon>
        <taxon>Bacillati</taxon>
        <taxon>Bacillota</taxon>
        <taxon>Clostridia</taxon>
        <taxon>Eubacteriales</taxon>
        <taxon>Oscillospiraceae</taxon>
        <taxon>Ruminococcus</taxon>
    </lineage>
</organism>